<reference evidence="2 3" key="1">
    <citation type="submission" date="2019-03" db="EMBL/GenBank/DDBJ databases">
        <title>First draft genome of Liparis tanakae, snailfish: a comprehensive survey of snailfish specific genes.</title>
        <authorList>
            <person name="Kim W."/>
            <person name="Song I."/>
            <person name="Jeong J.-H."/>
            <person name="Kim D."/>
            <person name="Kim S."/>
            <person name="Ryu S."/>
            <person name="Song J.Y."/>
            <person name="Lee S.K."/>
        </authorList>
    </citation>
    <scope>NUCLEOTIDE SEQUENCE [LARGE SCALE GENOMIC DNA]</scope>
    <source>
        <tissue evidence="2">Muscle</tissue>
    </source>
</reference>
<sequence length="62" mass="6931">MTRPTGRAVEEFTHGCSLQTHTAEFLARRSDPAHYHTEVDKRSRSLPTSAVKRSPAQSSVLH</sequence>
<protein>
    <submittedName>
        <fullName evidence="2">Uncharacterized protein</fullName>
    </submittedName>
</protein>
<feature type="compositionally biased region" description="Basic and acidic residues" evidence="1">
    <location>
        <begin position="27"/>
        <end position="43"/>
    </location>
</feature>
<dbReference type="EMBL" id="SRLO01000532">
    <property type="protein sequence ID" value="TNN52931.1"/>
    <property type="molecule type" value="Genomic_DNA"/>
</dbReference>
<name>A0A4Z2GIB3_9TELE</name>
<comment type="caution">
    <text evidence="2">The sequence shown here is derived from an EMBL/GenBank/DDBJ whole genome shotgun (WGS) entry which is preliminary data.</text>
</comment>
<evidence type="ECO:0000313" key="2">
    <source>
        <dbReference type="EMBL" id="TNN52931.1"/>
    </source>
</evidence>
<gene>
    <name evidence="2" type="ORF">EYF80_036869</name>
</gene>
<keyword evidence="3" id="KW-1185">Reference proteome</keyword>
<evidence type="ECO:0000313" key="3">
    <source>
        <dbReference type="Proteomes" id="UP000314294"/>
    </source>
</evidence>
<accession>A0A4Z2GIB3</accession>
<proteinExistence type="predicted"/>
<organism evidence="2 3">
    <name type="scientific">Liparis tanakae</name>
    <name type="common">Tanaka's snailfish</name>
    <dbReference type="NCBI Taxonomy" id="230148"/>
    <lineage>
        <taxon>Eukaryota</taxon>
        <taxon>Metazoa</taxon>
        <taxon>Chordata</taxon>
        <taxon>Craniata</taxon>
        <taxon>Vertebrata</taxon>
        <taxon>Euteleostomi</taxon>
        <taxon>Actinopterygii</taxon>
        <taxon>Neopterygii</taxon>
        <taxon>Teleostei</taxon>
        <taxon>Neoteleostei</taxon>
        <taxon>Acanthomorphata</taxon>
        <taxon>Eupercaria</taxon>
        <taxon>Perciformes</taxon>
        <taxon>Cottioidei</taxon>
        <taxon>Cottales</taxon>
        <taxon>Liparidae</taxon>
        <taxon>Liparis</taxon>
    </lineage>
</organism>
<feature type="region of interest" description="Disordered" evidence="1">
    <location>
        <begin position="27"/>
        <end position="62"/>
    </location>
</feature>
<evidence type="ECO:0000256" key="1">
    <source>
        <dbReference type="SAM" id="MobiDB-lite"/>
    </source>
</evidence>
<dbReference type="AlphaFoldDB" id="A0A4Z2GIB3"/>
<dbReference type="Proteomes" id="UP000314294">
    <property type="component" value="Unassembled WGS sequence"/>
</dbReference>